<name>A0A0D9XXB1_9ORYZ</name>
<proteinExistence type="predicted"/>
<dbReference type="Proteomes" id="UP000032180">
    <property type="component" value="Chromosome 12"/>
</dbReference>
<evidence type="ECO:0000313" key="2">
    <source>
        <dbReference type="EnsemblPlants" id="LPERR12G03930.1"/>
    </source>
</evidence>
<dbReference type="Gramene" id="LPERR12G03930.1">
    <property type="protein sequence ID" value="LPERR12G03930.1"/>
    <property type="gene ID" value="LPERR12G03930"/>
</dbReference>
<accession>A0A0D9XXB1</accession>
<protein>
    <submittedName>
        <fullName evidence="2">Uncharacterized protein</fullName>
    </submittedName>
</protein>
<dbReference type="HOGENOM" id="CLU_2761425_0_0_1"/>
<keyword evidence="3" id="KW-1185">Reference proteome</keyword>
<evidence type="ECO:0000313" key="3">
    <source>
        <dbReference type="Proteomes" id="UP000032180"/>
    </source>
</evidence>
<dbReference type="EnsemblPlants" id="LPERR12G03930.1">
    <property type="protein sequence ID" value="LPERR12G03930.1"/>
    <property type="gene ID" value="LPERR12G03930"/>
</dbReference>
<sequence>MRATVTTDAAPTTGSNLCLVATDLGAATREGSVPATALRAKGRQCLPPPTAPKRPNRLVLGPAAGQEEEA</sequence>
<feature type="region of interest" description="Disordered" evidence="1">
    <location>
        <begin position="43"/>
        <end position="70"/>
    </location>
</feature>
<reference evidence="2 3" key="1">
    <citation type="submission" date="2012-08" db="EMBL/GenBank/DDBJ databases">
        <title>Oryza genome evolution.</title>
        <authorList>
            <person name="Wing R.A."/>
        </authorList>
    </citation>
    <scope>NUCLEOTIDE SEQUENCE</scope>
</reference>
<organism evidence="2 3">
    <name type="scientific">Leersia perrieri</name>
    <dbReference type="NCBI Taxonomy" id="77586"/>
    <lineage>
        <taxon>Eukaryota</taxon>
        <taxon>Viridiplantae</taxon>
        <taxon>Streptophyta</taxon>
        <taxon>Embryophyta</taxon>
        <taxon>Tracheophyta</taxon>
        <taxon>Spermatophyta</taxon>
        <taxon>Magnoliopsida</taxon>
        <taxon>Liliopsida</taxon>
        <taxon>Poales</taxon>
        <taxon>Poaceae</taxon>
        <taxon>BOP clade</taxon>
        <taxon>Oryzoideae</taxon>
        <taxon>Oryzeae</taxon>
        <taxon>Oryzinae</taxon>
        <taxon>Leersia</taxon>
    </lineage>
</organism>
<reference evidence="2" key="3">
    <citation type="submission" date="2015-04" db="UniProtKB">
        <authorList>
            <consortium name="EnsemblPlants"/>
        </authorList>
    </citation>
    <scope>IDENTIFICATION</scope>
</reference>
<evidence type="ECO:0000256" key="1">
    <source>
        <dbReference type="SAM" id="MobiDB-lite"/>
    </source>
</evidence>
<reference evidence="3" key="2">
    <citation type="submission" date="2013-12" db="EMBL/GenBank/DDBJ databases">
        <authorList>
            <person name="Yu Y."/>
            <person name="Lee S."/>
            <person name="de Baynast K."/>
            <person name="Wissotski M."/>
            <person name="Liu L."/>
            <person name="Talag J."/>
            <person name="Goicoechea J."/>
            <person name="Angelova A."/>
            <person name="Jetty R."/>
            <person name="Kudrna D."/>
            <person name="Golser W."/>
            <person name="Rivera L."/>
            <person name="Zhang J."/>
            <person name="Wing R."/>
        </authorList>
    </citation>
    <scope>NUCLEOTIDE SEQUENCE</scope>
</reference>
<dbReference type="AlphaFoldDB" id="A0A0D9XXB1"/>